<name>A0A1H1Q3L0_9FLAO</name>
<dbReference type="SUPFAM" id="SSF52833">
    <property type="entry name" value="Thioredoxin-like"/>
    <property type="match status" value="1"/>
</dbReference>
<evidence type="ECO:0000313" key="1">
    <source>
        <dbReference type="EMBL" id="SDS17954.1"/>
    </source>
</evidence>
<dbReference type="STRING" id="1250231.SAMN04488552_2361"/>
<dbReference type="InterPro" id="IPR036249">
    <property type="entry name" value="Thioredoxin-like_sf"/>
</dbReference>
<organism evidence="1 2">
    <name type="scientific">Christiangramia echinicola</name>
    <dbReference type="NCBI Taxonomy" id="279359"/>
    <lineage>
        <taxon>Bacteria</taxon>
        <taxon>Pseudomonadati</taxon>
        <taxon>Bacteroidota</taxon>
        <taxon>Flavobacteriia</taxon>
        <taxon>Flavobacteriales</taxon>
        <taxon>Flavobacteriaceae</taxon>
        <taxon>Christiangramia</taxon>
    </lineage>
</organism>
<accession>A0A1H1Q3L0</accession>
<dbReference type="Pfam" id="PF11009">
    <property type="entry name" value="BrxC"/>
    <property type="match status" value="1"/>
</dbReference>
<dbReference type="NCBIfam" id="TIGR04019">
    <property type="entry name" value="B_thiol_YtxJ"/>
    <property type="match status" value="1"/>
</dbReference>
<keyword evidence="2" id="KW-1185">Reference proteome</keyword>
<gene>
    <name evidence="1" type="ORF">SAMN04488552_2361</name>
</gene>
<sequence>MGLFDKIFNSEKQAKAEDKKTTPWIGLNSMEQLDEIENISEDKTVAILKHSTRCGVSKMVLRMFESDYDLDENEPVELYFLDLISFREISNEIANRFKIHHESPQLIILKNREVVHHSSHQSISANKLASFVG</sequence>
<evidence type="ECO:0000313" key="2">
    <source>
        <dbReference type="Proteomes" id="UP000198858"/>
    </source>
</evidence>
<dbReference type="AlphaFoldDB" id="A0A1H1Q3L0"/>
<dbReference type="InterPro" id="IPR022551">
    <property type="entry name" value="BrxC"/>
</dbReference>
<dbReference type="Gene3D" id="3.40.30.10">
    <property type="entry name" value="Glutaredoxin"/>
    <property type="match status" value="1"/>
</dbReference>
<protein>
    <submittedName>
        <fullName evidence="1">Bacillithiol system protein YtxJ</fullName>
    </submittedName>
</protein>
<dbReference type="Proteomes" id="UP000198858">
    <property type="component" value="Chromosome I"/>
</dbReference>
<dbReference type="RefSeq" id="WP_089662821.1">
    <property type="nucleotide sequence ID" value="NZ_LT629745.1"/>
</dbReference>
<proteinExistence type="predicted"/>
<dbReference type="EMBL" id="LT629745">
    <property type="protein sequence ID" value="SDS17954.1"/>
    <property type="molecule type" value="Genomic_DNA"/>
</dbReference>
<reference evidence="1 2" key="1">
    <citation type="submission" date="2016-10" db="EMBL/GenBank/DDBJ databases">
        <authorList>
            <person name="Varghese N."/>
            <person name="Submissions S."/>
        </authorList>
    </citation>
    <scope>NUCLEOTIDE SEQUENCE [LARGE SCALE GENOMIC DNA]</scope>
    <source>
        <strain evidence="1 2">Mar_2010_102</strain>
    </source>
</reference>